<keyword evidence="5" id="KW-1185">Reference proteome</keyword>
<organism evidence="4 5">
    <name type="scientific">Stephanodiscus triporus</name>
    <dbReference type="NCBI Taxonomy" id="2934178"/>
    <lineage>
        <taxon>Eukaryota</taxon>
        <taxon>Sar</taxon>
        <taxon>Stramenopiles</taxon>
        <taxon>Ochrophyta</taxon>
        <taxon>Bacillariophyta</taxon>
        <taxon>Coscinodiscophyceae</taxon>
        <taxon>Thalassiosirophycidae</taxon>
        <taxon>Stephanodiscales</taxon>
        <taxon>Stephanodiscaceae</taxon>
        <taxon>Stephanodiscus</taxon>
    </lineage>
</organism>
<proteinExistence type="predicted"/>
<feature type="region of interest" description="Disordered" evidence="2">
    <location>
        <begin position="311"/>
        <end position="397"/>
    </location>
</feature>
<evidence type="ECO:0000256" key="2">
    <source>
        <dbReference type="SAM" id="MobiDB-lite"/>
    </source>
</evidence>
<feature type="compositionally biased region" description="Basic residues" evidence="2">
    <location>
        <begin position="361"/>
        <end position="373"/>
    </location>
</feature>
<keyword evidence="1" id="KW-0175">Coiled coil</keyword>
<feature type="transmembrane region" description="Helical" evidence="3">
    <location>
        <begin position="84"/>
        <end position="102"/>
    </location>
</feature>
<feature type="transmembrane region" description="Helical" evidence="3">
    <location>
        <begin position="60"/>
        <end position="78"/>
    </location>
</feature>
<keyword evidence="3" id="KW-1133">Transmembrane helix</keyword>
<protein>
    <recommendedName>
        <fullName evidence="6">EF-hand domain-containing protein</fullName>
    </recommendedName>
</protein>
<dbReference type="AlphaFoldDB" id="A0ABD3QM35"/>
<name>A0ABD3QM35_9STRA</name>
<keyword evidence="3" id="KW-0812">Transmembrane</keyword>
<sequence>MGIRENMAVHAVTEKAGTLLEPLLEGEDDEESSYDDESSTYSSPTKSIEIKATPLQKLKFILVTLGLMAGEAASVVAIILDPEIMVYVMAGITMLNGLLSCFKEYHIMKNSSLRIFIKKLREDAKQLEDEVDILAEEIELLEPEAQRASIVEEELNLIADEQKCNVDELVALVKENESILALMRDNLRQRIVQDTLKIVMLSDRNNDGKFCKVELKMLTLKIRMQLSEYGVDFEEQKFYYLMSENPTVERAVHILKRLIPSNNDEECEDSEEYEDEDNEDEDEDGDLYDIFFINESGTSMSEWSAQKRVSLQLPKPSQERRLSHISTERKTLSNKSLATREPPKTTVQNFPSLSEEAPSARMRRRDRLKTVLKRGRDLPPPPPLAFPPDDPRPGDKS</sequence>
<keyword evidence="3" id="KW-0472">Membrane</keyword>
<reference evidence="4 5" key="1">
    <citation type="submission" date="2024-10" db="EMBL/GenBank/DDBJ databases">
        <title>Updated reference genomes for cyclostephanoid diatoms.</title>
        <authorList>
            <person name="Roberts W.R."/>
            <person name="Alverson A.J."/>
        </authorList>
    </citation>
    <scope>NUCLEOTIDE SEQUENCE [LARGE SCALE GENOMIC DNA]</scope>
    <source>
        <strain evidence="4 5">AJA276-08</strain>
    </source>
</reference>
<feature type="compositionally biased region" description="Basic and acidic residues" evidence="2">
    <location>
        <begin position="317"/>
        <end position="331"/>
    </location>
</feature>
<comment type="caution">
    <text evidence="4">The sequence shown here is derived from an EMBL/GenBank/DDBJ whole genome shotgun (WGS) entry which is preliminary data.</text>
</comment>
<dbReference type="EMBL" id="JALLAZ020000190">
    <property type="protein sequence ID" value="KAL3801438.1"/>
    <property type="molecule type" value="Genomic_DNA"/>
</dbReference>
<gene>
    <name evidence="4" type="ORF">ACHAW5_001799</name>
</gene>
<evidence type="ECO:0000313" key="4">
    <source>
        <dbReference type="EMBL" id="KAL3801438.1"/>
    </source>
</evidence>
<evidence type="ECO:0000256" key="3">
    <source>
        <dbReference type="SAM" id="Phobius"/>
    </source>
</evidence>
<accession>A0ABD3QM35</accession>
<evidence type="ECO:0000256" key="1">
    <source>
        <dbReference type="SAM" id="Coils"/>
    </source>
</evidence>
<feature type="compositionally biased region" description="Pro residues" evidence="2">
    <location>
        <begin position="378"/>
        <end position="388"/>
    </location>
</feature>
<evidence type="ECO:0000313" key="5">
    <source>
        <dbReference type="Proteomes" id="UP001530315"/>
    </source>
</evidence>
<feature type="region of interest" description="Disordered" evidence="2">
    <location>
        <begin position="263"/>
        <end position="284"/>
    </location>
</feature>
<evidence type="ECO:0008006" key="6">
    <source>
        <dbReference type="Google" id="ProtNLM"/>
    </source>
</evidence>
<feature type="region of interest" description="Disordered" evidence="2">
    <location>
        <begin position="26"/>
        <end position="45"/>
    </location>
</feature>
<dbReference type="Proteomes" id="UP001530315">
    <property type="component" value="Unassembled WGS sequence"/>
</dbReference>
<feature type="coiled-coil region" evidence="1">
    <location>
        <begin position="110"/>
        <end position="144"/>
    </location>
</feature>
<feature type="compositionally biased region" description="Acidic residues" evidence="2">
    <location>
        <begin position="26"/>
        <end position="38"/>
    </location>
</feature>